<dbReference type="InterPro" id="IPR001208">
    <property type="entry name" value="MCM_dom"/>
</dbReference>
<dbReference type="SUPFAM" id="SSF52540">
    <property type="entry name" value="P-loop containing nucleoside triphosphate hydrolases"/>
    <property type="match status" value="1"/>
</dbReference>
<dbReference type="GO" id="GO:0005524">
    <property type="term" value="F:ATP binding"/>
    <property type="evidence" value="ECO:0007669"/>
    <property type="project" value="UniProtKB-KW"/>
</dbReference>
<dbReference type="GO" id="GO:0042555">
    <property type="term" value="C:MCM complex"/>
    <property type="evidence" value="ECO:0007669"/>
    <property type="project" value="TreeGrafter"/>
</dbReference>
<sequence>MKRFNTFKLDTSSSSLSDNDLFLLNKRLRPFGRRERVSLKKEILIRKVLRCPLKKYMINFLDYFMNDYDSILQCINYLSIKPSNDMSLLKSIPNESKHNYTSLKSIIEDFDGHLYQIENKELPYKGSPFRFSQQNNHASVKKTTENLGVYESIIGSSQLNDITKMIDDELYGHYYKANNYQGFNLDVTKLFLNSPYIAVHLLGAPQIVLSVLDYIIIPHFFTSIESLVKKHNETDVYKLMDLAKELPFEIATKMPNDVLTTIRDMCILRSSHTYEQIYSDEPSNRFIFHITTRLKNIPPTSDVLKYSVEDISDYDVGNLVVLTATVVLAGVLSIIEEEREYICKNCQNSFVSKSTPESYLYTSQFKCPCYIEGTFPKQRCDGTDFIKGQYYRRSDYQEIRCQTIFSSDASINKLSVIPVVLRRDIAGTCFPGDTVHISAFVKRRWFRVKYGERCETELFLDCINIERVNWKSISGIDNNLHYQATLYDNFWRFNRINEVLSRTTIIKSMCSELINLDNAKLALLLTLIGGFNEDTDSDHKENRWSKYMVDKKYSLKKYDSFKDLEKKGSRTQCHILFLGDPGTGKSHLLKYSTRISYKHVSVIGTNCTSVGLTCTVVKDGTETMLAAGALVLASGGICCIDEFSTIKNDDKSCLHEAMEQQVISVAKAGIKCTLNCQCTIVAATNCKKDKNKRGSKADFELTEHQQIMNVDTPLPLLTRFDLIIVFRDNSTEDLSMGDYLLNDMMNTREKNICDITSLDWSSDNTIKNYIQFVRENIFPSMPNSCRLIIDRYYYTLRQKCYDNSYSGGPTVRTIESIVRLSQAHARLMFRNTIKVFDVVSVIMVMEFGLQGMSIGCKTSRDQTIDRTGLFQDLRTMFYQYLRSKPDDLYSNYGKEYKIPNGIVDQDMYDHFECLLLDRLNLRRSDDDPEEIVNSYY</sequence>
<protein>
    <recommendedName>
        <fullName evidence="1">DNA helicase</fullName>
        <ecNumber evidence="1">3.6.4.12</ecNumber>
    </recommendedName>
</protein>
<dbReference type="PANTHER" id="PTHR11630:SF48">
    <property type="entry name" value="DNA HELICASE MCM9"/>
    <property type="match status" value="1"/>
</dbReference>
<dbReference type="EMBL" id="CP056067">
    <property type="protein sequence ID" value="UKJ89754.2"/>
    <property type="molecule type" value="Genomic_DNA"/>
</dbReference>
<evidence type="ECO:0000256" key="4">
    <source>
        <dbReference type="ARBA" id="ARBA00023125"/>
    </source>
</evidence>
<dbReference type="GO" id="GO:0005634">
    <property type="term" value="C:nucleus"/>
    <property type="evidence" value="ECO:0007669"/>
    <property type="project" value="UniProtKB-SubCell"/>
</dbReference>
<dbReference type="Proteomes" id="UP000244803">
    <property type="component" value="Chromosome 4"/>
</dbReference>
<proteinExistence type="inferred from homology"/>
<dbReference type="Pfam" id="PF17855">
    <property type="entry name" value="MCM_lid"/>
    <property type="match status" value="1"/>
</dbReference>
<dbReference type="AlphaFoldDB" id="A0A976M742"/>
<evidence type="ECO:0000256" key="1">
    <source>
        <dbReference type="ARBA" id="ARBA00012551"/>
    </source>
</evidence>
<dbReference type="Gene3D" id="2.40.50.140">
    <property type="entry name" value="Nucleic acid-binding proteins"/>
    <property type="match status" value="1"/>
</dbReference>
<evidence type="ECO:0000259" key="6">
    <source>
        <dbReference type="PROSITE" id="PS50051"/>
    </source>
</evidence>
<dbReference type="GO" id="GO:0017116">
    <property type="term" value="F:single-stranded DNA helicase activity"/>
    <property type="evidence" value="ECO:0007669"/>
    <property type="project" value="TreeGrafter"/>
</dbReference>
<keyword evidence="2 5" id="KW-0547">Nucleotide-binding</keyword>
<evidence type="ECO:0000313" key="8">
    <source>
        <dbReference type="Proteomes" id="UP000244803"/>
    </source>
</evidence>
<comment type="similarity">
    <text evidence="5">Belongs to the MCM family.</text>
</comment>
<reference evidence="7" key="1">
    <citation type="submission" date="2022-07" db="EMBL/GenBank/DDBJ databases">
        <title>Evaluation of T. orientalis genome assembly methods using nanopore sequencing and analysis of variation between genomes.</title>
        <authorList>
            <person name="Yam J."/>
            <person name="Micallef M.L."/>
            <person name="Liu M."/>
            <person name="Djordjevic S.P."/>
            <person name="Bogema D.R."/>
            <person name="Jenkins C."/>
        </authorList>
    </citation>
    <scope>NUCLEOTIDE SEQUENCE</scope>
    <source>
        <strain evidence="7">Fish Creek</strain>
    </source>
</reference>
<dbReference type="EC" id="3.6.4.12" evidence="1"/>
<dbReference type="SUPFAM" id="SSF50249">
    <property type="entry name" value="Nucleic acid-binding proteins"/>
    <property type="match status" value="1"/>
</dbReference>
<dbReference type="PANTHER" id="PTHR11630">
    <property type="entry name" value="DNA REPLICATION LICENSING FACTOR MCM FAMILY MEMBER"/>
    <property type="match status" value="1"/>
</dbReference>
<dbReference type="OrthoDB" id="360773at2759"/>
<dbReference type="InterPro" id="IPR041562">
    <property type="entry name" value="MCM_lid"/>
</dbReference>
<dbReference type="PROSITE" id="PS00847">
    <property type="entry name" value="MCM_1"/>
    <property type="match status" value="1"/>
</dbReference>
<evidence type="ECO:0000256" key="3">
    <source>
        <dbReference type="ARBA" id="ARBA00022840"/>
    </source>
</evidence>
<feature type="domain" description="MCM C-terminal AAA(+) ATPase" evidence="6">
    <location>
        <begin position="505"/>
        <end position="733"/>
    </location>
</feature>
<gene>
    <name evidence="7" type="ORF">MACJ_003008</name>
</gene>
<dbReference type="GO" id="GO:0000724">
    <property type="term" value="P:double-strand break repair via homologous recombination"/>
    <property type="evidence" value="ECO:0007669"/>
    <property type="project" value="TreeGrafter"/>
</dbReference>
<evidence type="ECO:0000256" key="2">
    <source>
        <dbReference type="ARBA" id="ARBA00022741"/>
    </source>
</evidence>
<dbReference type="InterPro" id="IPR027417">
    <property type="entry name" value="P-loop_NTPase"/>
</dbReference>
<dbReference type="InterPro" id="IPR031327">
    <property type="entry name" value="MCM"/>
</dbReference>
<dbReference type="InterPro" id="IPR018525">
    <property type="entry name" value="MCM_CS"/>
</dbReference>
<name>A0A976M742_THEOR</name>
<dbReference type="GO" id="GO:0003697">
    <property type="term" value="F:single-stranded DNA binding"/>
    <property type="evidence" value="ECO:0007669"/>
    <property type="project" value="TreeGrafter"/>
</dbReference>
<organism evidence="7 8">
    <name type="scientific">Theileria orientalis</name>
    <dbReference type="NCBI Taxonomy" id="68886"/>
    <lineage>
        <taxon>Eukaryota</taxon>
        <taxon>Sar</taxon>
        <taxon>Alveolata</taxon>
        <taxon>Apicomplexa</taxon>
        <taxon>Aconoidasida</taxon>
        <taxon>Piroplasmida</taxon>
        <taxon>Theileriidae</taxon>
        <taxon>Theileria</taxon>
    </lineage>
</organism>
<dbReference type="Gene3D" id="3.40.50.300">
    <property type="entry name" value="P-loop containing nucleotide triphosphate hydrolases"/>
    <property type="match status" value="1"/>
</dbReference>
<dbReference type="InterPro" id="IPR012340">
    <property type="entry name" value="NA-bd_OB-fold"/>
</dbReference>
<keyword evidence="4 5" id="KW-0238">DNA-binding</keyword>
<evidence type="ECO:0000313" key="7">
    <source>
        <dbReference type="EMBL" id="UKJ89754.2"/>
    </source>
</evidence>
<dbReference type="PRINTS" id="PR01657">
    <property type="entry name" value="MCMFAMILY"/>
</dbReference>
<dbReference type="SMART" id="SM00350">
    <property type="entry name" value="MCM"/>
    <property type="match status" value="1"/>
</dbReference>
<dbReference type="GO" id="GO:0006260">
    <property type="term" value="P:DNA replication"/>
    <property type="evidence" value="ECO:0007669"/>
    <property type="project" value="InterPro"/>
</dbReference>
<accession>A0A976M742</accession>
<dbReference type="GO" id="GO:0016787">
    <property type="term" value="F:hydrolase activity"/>
    <property type="evidence" value="ECO:0007669"/>
    <property type="project" value="UniProtKB-KW"/>
</dbReference>
<dbReference type="PROSITE" id="PS50051">
    <property type="entry name" value="MCM_2"/>
    <property type="match status" value="1"/>
</dbReference>
<evidence type="ECO:0000256" key="5">
    <source>
        <dbReference type="RuleBase" id="RU004070"/>
    </source>
</evidence>
<keyword evidence="3 5" id="KW-0067">ATP-binding</keyword>
<dbReference type="Pfam" id="PF00493">
    <property type="entry name" value="MCM"/>
    <property type="match status" value="1"/>
</dbReference>